<organism evidence="2 3">
    <name type="scientific">Hibiscus sabdariffa</name>
    <name type="common">roselle</name>
    <dbReference type="NCBI Taxonomy" id="183260"/>
    <lineage>
        <taxon>Eukaryota</taxon>
        <taxon>Viridiplantae</taxon>
        <taxon>Streptophyta</taxon>
        <taxon>Embryophyta</taxon>
        <taxon>Tracheophyta</taxon>
        <taxon>Spermatophyta</taxon>
        <taxon>Magnoliopsida</taxon>
        <taxon>eudicotyledons</taxon>
        <taxon>Gunneridae</taxon>
        <taxon>Pentapetalae</taxon>
        <taxon>rosids</taxon>
        <taxon>malvids</taxon>
        <taxon>Malvales</taxon>
        <taxon>Malvaceae</taxon>
        <taxon>Malvoideae</taxon>
        <taxon>Hibiscus</taxon>
    </lineage>
</organism>
<feature type="transmembrane region" description="Helical" evidence="1">
    <location>
        <begin position="69"/>
        <end position="91"/>
    </location>
</feature>
<gene>
    <name evidence="2" type="ORF">V6N12_018509</name>
</gene>
<evidence type="ECO:0000313" key="3">
    <source>
        <dbReference type="Proteomes" id="UP001472677"/>
    </source>
</evidence>
<dbReference type="EMBL" id="JBBPBM010000382">
    <property type="protein sequence ID" value="KAK8496160.1"/>
    <property type="molecule type" value="Genomic_DNA"/>
</dbReference>
<reference evidence="2 3" key="1">
    <citation type="journal article" date="2024" name="G3 (Bethesda)">
        <title>Genome assembly of Hibiscus sabdariffa L. provides insights into metabolisms of medicinal natural products.</title>
        <authorList>
            <person name="Kim T."/>
        </authorList>
    </citation>
    <scope>NUCLEOTIDE SEQUENCE [LARGE SCALE GENOMIC DNA]</scope>
    <source>
        <strain evidence="2">TK-2024</strain>
        <tissue evidence="2">Old leaves</tissue>
    </source>
</reference>
<protein>
    <submittedName>
        <fullName evidence="2">Uncharacterized protein</fullName>
    </submittedName>
</protein>
<evidence type="ECO:0000313" key="2">
    <source>
        <dbReference type="EMBL" id="KAK8496160.1"/>
    </source>
</evidence>
<dbReference type="Proteomes" id="UP001472677">
    <property type="component" value="Unassembled WGS sequence"/>
</dbReference>
<keyword evidence="3" id="KW-1185">Reference proteome</keyword>
<sequence>MLAEGQLHGLILSQINEDRSEEKRKTISRKTRRKKTIQFPDLLRDHFRLSAISIAEHEGKRNGMEISQLIVACISDLVFLYIGALDTFLLYHSYVFHKTRNITWCSSTISFKSDGL</sequence>
<accession>A0ABR2AQJ0</accession>
<name>A0ABR2AQJ0_9ROSI</name>
<keyword evidence="1" id="KW-1133">Transmembrane helix</keyword>
<keyword evidence="1" id="KW-0472">Membrane</keyword>
<evidence type="ECO:0000256" key="1">
    <source>
        <dbReference type="SAM" id="Phobius"/>
    </source>
</evidence>
<keyword evidence="1" id="KW-0812">Transmembrane</keyword>
<comment type="caution">
    <text evidence="2">The sequence shown here is derived from an EMBL/GenBank/DDBJ whole genome shotgun (WGS) entry which is preliminary data.</text>
</comment>
<proteinExistence type="predicted"/>